<evidence type="ECO:0000313" key="2">
    <source>
        <dbReference type="Proteomes" id="UP001322785"/>
    </source>
</evidence>
<dbReference type="PANTHER" id="PTHR38597">
    <property type="entry name" value="BLL3834 PROTEIN"/>
    <property type="match status" value="1"/>
</dbReference>
<evidence type="ECO:0000313" key="1">
    <source>
        <dbReference type="EMBL" id="WRW38791.1"/>
    </source>
</evidence>
<dbReference type="PANTHER" id="PTHR38597:SF1">
    <property type="entry name" value="BLL3834 PROTEIN"/>
    <property type="match status" value="1"/>
</dbReference>
<accession>A0ABZ1DST5</accession>
<dbReference type="InterPro" id="IPR008482">
    <property type="entry name" value="DUF763"/>
</dbReference>
<sequence length="414" mass="45460">MSQRAGSADLPLHGGRVPHWLGDRMTRLGTLITEAIVHHYGRDEFLRRLAHPFWFQSFGAVMGMDWHSSGITTSVLGALKRGLKPRAGELGLHVCGGRGAHSRKTPQELVSIGERVGLDGEGLATTSRLIAKVDSAALQDGFDLYLHGFIVADDGHWVVVQQGMNGDKRQARRYHWLSEGLESFVDSPHAAIEGRSQGEIVNLADRRAERSRRGQLDLLATLGPDRIIREAAALLRVEAPAPEPAEQPMLPHLIMPAHHDVRESDVNMRRLHGNLAAAADRGPADFQELLLVPGVGARTVNALAMVAEVVHGAPCRFSDPARFSIAHGGKDRHPFPVPLKVYDETIAVMKSAVQKGRLGREEELQALKRLDDQSRQLERYVTGPDLKEIIAGEFRQSADFGGRSVFGWEEPPAE</sequence>
<organism evidence="1 2">
    <name type="scientific">Rhizobium indigoferae</name>
    <dbReference type="NCBI Taxonomy" id="158891"/>
    <lineage>
        <taxon>Bacteria</taxon>
        <taxon>Pseudomonadati</taxon>
        <taxon>Pseudomonadota</taxon>
        <taxon>Alphaproteobacteria</taxon>
        <taxon>Hyphomicrobiales</taxon>
        <taxon>Rhizobiaceae</taxon>
        <taxon>Rhizobium/Agrobacterium group</taxon>
        <taxon>Rhizobium</taxon>
    </lineage>
</organism>
<proteinExistence type="predicted"/>
<keyword evidence="1" id="KW-0614">Plasmid</keyword>
<dbReference type="Proteomes" id="UP001322785">
    <property type="component" value="Plasmid pRinCIP108029d"/>
</dbReference>
<dbReference type="RefSeq" id="WP_130729607.1">
    <property type="nucleotide sequence ID" value="NZ_BSOQ01000009.1"/>
</dbReference>
<name>A0ABZ1DST5_9HYPH</name>
<geneLocation type="plasmid" evidence="1 2">
    <name>pRinCIP108029d</name>
</geneLocation>
<gene>
    <name evidence="1" type="ORF">U5G49_005817</name>
</gene>
<dbReference type="Pfam" id="PF05559">
    <property type="entry name" value="DUF763"/>
    <property type="match status" value="1"/>
</dbReference>
<reference evidence="1 2" key="1">
    <citation type="submission" date="2023-12" db="EMBL/GenBank/DDBJ databases">
        <authorList>
            <person name="Menendez E."/>
            <person name="Kaur S."/>
            <person name="Flores-Felix J.D."/>
            <person name="diCenzo G.C."/>
            <person name="Peix A."/>
            <person name="Velazquez E."/>
        </authorList>
    </citation>
    <scope>NUCLEOTIDE SEQUENCE [LARGE SCALE GENOMIC DNA]</scope>
    <source>
        <strain evidence="1 2">CIP 108029</strain>
        <plasmid evidence="1 2">pRinCIP108029d</plasmid>
    </source>
</reference>
<keyword evidence="2" id="KW-1185">Reference proteome</keyword>
<dbReference type="EMBL" id="CP140637">
    <property type="protein sequence ID" value="WRW38791.1"/>
    <property type="molecule type" value="Genomic_DNA"/>
</dbReference>
<protein>
    <submittedName>
        <fullName evidence="1">DUF763 domain-containing protein</fullName>
    </submittedName>
</protein>